<dbReference type="EMBL" id="KK852857">
    <property type="protein sequence ID" value="KDR14874.1"/>
    <property type="molecule type" value="Genomic_DNA"/>
</dbReference>
<evidence type="ECO:0000313" key="1">
    <source>
        <dbReference type="EMBL" id="KDR14874.1"/>
    </source>
</evidence>
<protein>
    <submittedName>
        <fullName evidence="1">Uncharacterized protein</fullName>
    </submittedName>
</protein>
<dbReference type="InParanoid" id="A0A067R6B7"/>
<name>A0A067R6B7_ZOONE</name>
<keyword evidence="2" id="KW-1185">Reference proteome</keyword>
<evidence type="ECO:0000313" key="2">
    <source>
        <dbReference type="Proteomes" id="UP000027135"/>
    </source>
</evidence>
<accession>A0A067R6B7</accession>
<organism evidence="1 2">
    <name type="scientific">Zootermopsis nevadensis</name>
    <name type="common">Dampwood termite</name>
    <dbReference type="NCBI Taxonomy" id="136037"/>
    <lineage>
        <taxon>Eukaryota</taxon>
        <taxon>Metazoa</taxon>
        <taxon>Ecdysozoa</taxon>
        <taxon>Arthropoda</taxon>
        <taxon>Hexapoda</taxon>
        <taxon>Insecta</taxon>
        <taxon>Pterygota</taxon>
        <taxon>Neoptera</taxon>
        <taxon>Polyneoptera</taxon>
        <taxon>Dictyoptera</taxon>
        <taxon>Blattodea</taxon>
        <taxon>Blattoidea</taxon>
        <taxon>Termitoidae</taxon>
        <taxon>Termopsidae</taxon>
        <taxon>Zootermopsis</taxon>
    </lineage>
</organism>
<dbReference type="AlphaFoldDB" id="A0A067R6B7"/>
<proteinExistence type="predicted"/>
<dbReference type="Proteomes" id="UP000027135">
    <property type="component" value="Unassembled WGS sequence"/>
</dbReference>
<sequence>MGVALLSFGVWAYIKYVIRSSSGTKLILFVKMLTVQSNRKPKHS</sequence>
<reference evidence="1 2" key="1">
    <citation type="journal article" date="2014" name="Nat. Commun.">
        <title>Molecular traces of alternative social organization in a termite genome.</title>
        <authorList>
            <person name="Terrapon N."/>
            <person name="Li C."/>
            <person name="Robertson H.M."/>
            <person name="Ji L."/>
            <person name="Meng X."/>
            <person name="Booth W."/>
            <person name="Chen Z."/>
            <person name="Childers C.P."/>
            <person name="Glastad K.M."/>
            <person name="Gokhale K."/>
            <person name="Gowin J."/>
            <person name="Gronenberg W."/>
            <person name="Hermansen R.A."/>
            <person name="Hu H."/>
            <person name="Hunt B.G."/>
            <person name="Huylmans A.K."/>
            <person name="Khalil S.M."/>
            <person name="Mitchell R.D."/>
            <person name="Munoz-Torres M.C."/>
            <person name="Mustard J.A."/>
            <person name="Pan H."/>
            <person name="Reese J.T."/>
            <person name="Scharf M.E."/>
            <person name="Sun F."/>
            <person name="Vogel H."/>
            <person name="Xiao J."/>
            <person name="Yang W."/>
            <person name="Yang Z."/>
            <person name="Yang Z."/>
            <person name="Zhou J."/>
            <person name="Zhu J."/>
            <person name="Brent C.S."/>
            <person name="Elsik C.G."/>
            <person name="Goodisman M.A."/>
            <person name="Liberles D.A."/>
            <person name="Roe R.M."/>
            <person name="Vargo E.L."/>
            <person name="Vilcinskas A."/>
            <person name="Wang J."/>
            <person name="Bornberg-Bauer E."/>
            <person name="Korb J."/>
            <person name="Zhang G."/>
            <person name="Liebig J."/>
        </authorList>
    </citation>
    <scope>NUCLEOTIDE SEQUENCE [LARGE SCALE GENOMIC DNA]</scope>
    <source>
        <tissue evidence="1">Whole organism</tissue>
    </source>
</reference>
<gene>
    <name evidence="1" type="ORF">L798_11016</name>
</gene>